<dbReference type="Proteomes" id="UP001497444">
    <property type="component" value="Chromosome 15"/>
</dbReference>
<dbReference type="PANTHER" id="PTHR21403">
    <property type="entry name" value="ATP PHOSPHORIBOSYLTRANSFERASE ATP-PRTASE"/>
    <property type="match status" value="1"/>
</dbReference>
<reference evidence="10" key="1">
    <citation type="submission" date="2024-02" db="EMBL/GenBank/DDBJ databases">
        <authorList>
            <consortium name="ELIXIR-Norway"/>
            <consortium name="Elixir Norway"/>
        </authorList>
    </citation>
    <scope>NUCLEOTIDE SEQUENCE</scope>
</reference>
<comment type="catalytic activity">
    <reaction evidence="1">
        <text>1-(5-phospho-beta-D-ribosyl)-ATP + diphosphate = 5-phospho-alpha-D-ribose 1-diphosphate + ATP</text>
        <dbReference type="Rhea" id="RHEA:18473"/>
        <dbReference type="ChEBI" id="CHEBI:30616"/>
        <dbReference type="ChEBI" id="CHEBI:33019"/>
        <dbReference type="ChEBI" id="CHEBI:58017"/>
        <dbReference type="ChEBI" id="CHEBI:73183"/>
        <dbReference type="EC" id="2.4.2.17"/>
    </reaction>
</comment>
<comment type="pathway">
    <text evidence="2">Amino-acid biosynthesis; L-histidine biosynthesis; L-histidine from 5-phospho-alpha-D-ribose 1-diphosphate: step 1/9.</text>
</comment>
<dbReference type="CDD" id="cd13593">
    <property type="entry name" value="PBP2_HisGL3"/>
    <property type="match status" value="1"/>
</dbReference>
<sequence>MAAAAAATMVTPPAMMQGGAAAAGQLAFSQSSYLGLQLPTNSSPLHFTSFNSKSNRNVQLRCQAAAPSSRTTLPQLNVDITGPKKEVRIVERTTVRLALPSKGRMAEDTLALLKDCQLSVRKLNPRQYIADISELKNVEVWFQRASDVVRKLRSGDVDMGIVGYDMVREYGKDDEDLIVIHDALGYGECHLAIGVPSYGIFENISSISQLAAMPQWTEDRPLRVVTGYTYLGQKFLQENGLKHVQILTADGALEAAPAMGTADAILDLVSSGTTLRENNLKEISGGSVLRSQGVFVANKRALLERKEVLDTAHELLERFEAHLTAESQFTVVANMRGSSPEEVAERILNHTNFPGLQGPTVSPVYTKTSGSVKVDYYAIIICVPKPKLYHAVRQLRKAGGSGVLVSPLTYIFDEETPRYRQMLDALKA</sequence>
<dbReference type="InterPro" id="IPR013115">
    <property type="entry name" value="HisG_C"/>
</dbReference>
<evidence type="ECO:0000256" key="5">
    <source>
        <dbReference type="ARBA" id="ARBA00022676"/>
    </source>
</evidence>
<name>A0ABP0W990_9BRYO</name>
<dbReference type="InterPro" id="IPR015867">
    <property type="entry name" value="N-reg_PII/ATP_PRibTrfase_C"/>
</dbReference>
<proteinExistence type="inferred from homology"/>
<evidence type="ECO:0000256" key="1">
    <source>
        <dbReference type="ARBA" id="ARBA00000915"/>
    </source>
</evidence>
<dbReference type="HAMAP" id="MF_00079">
    <property type="entry name" value="HisG_Long"/>
    <property type="match status" value="1"/>
</dbReference>
<dbReference type="SUPFAM" id="SSF53850">
    <property type="entry name" value="Periplasmic binding protein-like II"/>
    <property type="match status" value="1"/>
</dbReference>
<evidence type="ECO:0000256" key="4">
    <source>
        <dbReference type="ARBA" id="ARBA00022605"/>
    </source>
</evidence>
<dbReference type="InterPro" id="IPR013820">
    <property type="entry name" value="ATP_PRibTrfase_cat"/>
</dbReference>
<evidence type="ECO:0000256" key="3">
    <source>
        <dbReference type="ARBA" id="ARBA00011946"/>
    </source>
</evidence>
<evidence type="ECO:0000313" key="11">
    <source>
        <dbReference type="Proteomes" id="UP001497444"/>
    </source>
</evidence>
<organism evidence="10 11">
    <name type="scientific">Sphagnum jensenii</name>
    <dbReference type="NCBI Taxonomy" id="128206"/>
    <lineage>
        <taxon>Eukaryota</taxon>
        <taxon>Viridiplantae</taxon>
        <taxon>Streptophyta</taxon>
        <taxon>Embryophyta</taxon>
        <taxon>Bryophyta</taxon>
        <taxon>Sphagnophytina</taxon>
        <taxon>Sphagnopsida</taxon>
        <taxon>Sphagnales</taxon>
        <taxon>Sphagnaceae</taxon>
        <taxon>Sphagnum</taxon>
    </lineage>
</organism>
<evidence type="ECO:0000256" key="6">
    <source>
        <dbReference type="ARBA" id="ARBA00022679"/>
    </source>
</evidence>
<evidence type="ECO:0000256" key="2">
    <source>
        <dbReference type="ARBA" id="ARBA00004667"/>
    </source>
</evidence>
<dbReference type="InterPro" id="IPR020621">
    <property type="entry name" value="ATP-PRT_HisG_long"/>
</dbReference>
<keyword evidence="5" id="KW-0328">Glycosyltransferase</keyword>
<protein>
    <recommendedName>
        <fullName evidence="3">ATP phosphoribosyltransferase</fullName>
        <ecNumber evidence="3">2.4.2.17</ecNumber>
    </recommendedName>
</protein>
<evidence type="ECO:0000313" key="10">
    <source>
        <dbReference type="EMBL" id="CAK9263039.1"/>
    </source>
</evidence>
<dbReference type="InterPro" id="IPR001348">
    <property type="entry name" value="ATP_PRibTrfase_HisG"/>
</dbReference>
<dbReference type="NCBIfam" id="TIGR00070">
    <property type="entry name" value="hisG"/>
    <property type="match status" value="1"/>
</dbReference>
<feature type="domain" description="Histidine biosynthesis HisG C-terminal" evidence="9">
    <location>
        <begin position="325"/>
        <end position="409"/>
    </location>
</feature>
<dbReference type="InterPro" id="IPR011322">
    <property type="entry name" value="N-reg_PII-like_a/b"/>
</dbReference>
<keyword evidence="6" id="KW-0808">Transferase</keyword>
<dbReference type="EC" id="2.4.2.17" evidence="3"/>
<dbReference type="PROSITE" id="PS01316">
    <property type="entry name" value="ATP_P_PHORIBOSYLTR"/>
    <property type="match status" value="1"/>
</dbReference>
<accession>A0ABP0W990</accession>
<dbReference type="EMBL" id="OZ020110">
    <property type="protein sequence ID" value="CAK9263039.1"/>
    <property type="molecule type" value="Genomic_DNA"/>
</dbReference>
<dbReference type="PANTHER" id="PTHR21403:SF8">
    <property type="entry name" value="ATP PHOSPHORIBOSYLTRANSFERASE"/>
    <property type="match status" value="1"/>
</dbReference>
<dbReference type="Pfam" id="PF08029">
    <property type="entry name" value="HisG_C"/>
    <property type="match status" value="1"/>
</dbReference>
<dbReference type="SUPFAM" id="SSF54913">
    <property type="entry name" value="GlnB-like"/>
    <property type="match status" value="1"/>
</dbReference>
<evidence type="ECO:0000259" key="8">
    <source>
        <dbReference type="Pfam" id="PF01634"/>
    </source>
</evidence>
<dbReference type="Pfam" id="PF01634">
    <property type="entry name" value="HisG"/>
    <property type="match status" value="1"/>
</dbReference>
<keyword evidence="7" id="KW-0368">Histidine biosynthesis</keyword>
<dbReference type="Gene3D" id="3.30.70.120">
    <property type="match status" value="1"/>
</dbReference>
<dbReference type="Gene3D" id="3.40.190.10">
    <property type="entry name" value="Periplasmic binding protein-like II"/>
    <property type="match status" value="2"/>
</dbReference>
<dbReference type="NCBIfam" id="TIGR03455">
    <property type="entry name" value="HisG_C-term"/>
    <property type="match status" value="1"/>
</dbReference>
<feature type="domain" description="ATP phosphoribosyltransferase catalytic" evidence="8">
    <location>
        <begin position="144"/>
        <end position="317"/>
    </location>
</feature>
<evidence type="ECO:0000256" key="7">
    <source>
        <dbReference type="ARBA" id="ARBA00023102"/>
    </source>
</evidence>
<keyword evidence="11" id="KW-1185">Reference proteome</keyword>
<evidence type="ECO:0000259" key="9">
    <source>
        <dbReference type="Pfam" id="PF08029"/>
    </source>
</evidence>
<dbReference type="InterPro" id="IPR018198">
    <property type="entry name" value="ATP_PRibTrfase_CS"/>
</dbReference>
<gene>
    <name evidence="10" type="ORF">CSSPJE1EN1_LOCUS8517</name>
</gene>
<keyword evidence="4" id="KW-0028">Amino-acid biosynthesis</keyword>